<dbReference type="OrthoDB" id="7867799at2"/>
<evidence type="ECO:0000313" key="1">
    <source>
        <dbReference type="EMBL" id="RID90464.1"/>
    </source>
</evidence>
<evidence type="ECO:0000313" key="2">
    <source>
        <dbReference type="Proteomes" id="UP000266649"/>
    </source>
</evidence>
<name>A0A398BLC4_9RHOB</name>
<sequence>MSYTSDIPSRNAGLGKKFGAQVLAYIGAALVRYGEMRSRADRVERLQALSDAELAKLGLTRDRIVQHVFRDQFYY</sequence>
<dbReference type="EMBL" id="QXXQ01000013">
    <property type="protein sequence ID" value="RID90464.1"/>
    <property type="molecule type" value="Genomic_DNA"/>
</dbReference>
<gene>
    <name evidence="1" type="ORF">D2N39_18120</name>
</gene>
<organism evidence="1 2">
    <name type="scientific">Gemmobacter lutimaris</name>
    <dbReference type="NCBI Taxonomy" id="2306023"/>
    <lineage>
        <taxon>Bacteria</taxon>
        <taxon>Pseudomonadati</taxon>
        <taxon>Pseudomonadota</taxon>
        <taxon>Alphaproteobacteria</taxon>
        <taxon>Rhodobacterales</taxon>
        <taxon>Paracoccaceae</taxon>
        <taxon>Gemmobacter</taxon>
    </lineage>
</organism>
<reference evidence="1 2" key="1">
    <citation type="submission" date="2018-09" db="EMBL/GenBank/DDBJ databases">
        <title>Gemmobacter lutimaris sp. nov., a marine bacterium isolated from tidal flat.</title>
        <authorList>
            <person name="Lee D.W."/>
            <person name="Yoo Y."/>
            <person name="Kim J.-J."/>
            <person name="Kim B.S."/>
        </authorList>
    </citation>
    <scope>NUCLEOTIDE SEQUENCE [LARGE SCALE GENOMIC DNA]</scope>
    <source>
        <strain evidence="1 2">YJ-T1-11</strain>
    </source>
</reference>
<dbReference type="Proteomes" id="UP000266649">
    <property type="component" value="Unassembled WGS sequence"/>
</dbReference>
<dbReference type="AlphaFoldDB" id="A0A398BLC4"/>
<keyword evidence="2" id="KW-1185">Reference proteome</keyword>
<comment type="caution">
    <text evidence="1">The sequence shown here is derived from an EMBL/GenBank/DDBJ whole genome shotgun (WGS) entry which is preliminary data.</text>
</comment>
<dbReference type="RefSeq" id="WP_119136185.1">
    <property type="nucleotide sequence ID" value="NZ_QXXQ01000013.1"/>
</dbReference>
<protein>
    <recommendedName>
        <fullName evidence="3">DUF1127 domain-containing protein</fullName>
    </recommendedName>
</protein>
<evidence type="ECO:0008006" key="3">
    <source>
        <dbReference type="Google" id="ProtNLM"/>
    </source>
</evidence>
<proteinExistence type="predicted"/>
<accession>A0A398BLC4</accession>